<name>A0A7J6W2J3_THATH</name>
<evidence type="ECO:0000313" key="1">
    <source>
        <dbReference type="EMBL" id="KAF5191008.1"/>
    </source>
</evidence>
<sequence length="72" mass="8087">MNRNDLSKVNSLDRNSSSIWRNNTAEVFSNTSGDEDDEEALKWAALEKLPTYSRIKKGILTVEDSGPTEIDI</sequence>
<protein>
    <submittedName>
        <fullName evidence="1">Pleiotropic drug resistance protein</fullName>
    </submittedName>
</protein>
<evidence type="ECO:0000313" key="2">
    <source>
        <dbReference type="Proteomes" id="UP000554482"/>
    </source>
</evidence>
<comment type="caution">
    <text evidence="1">The sequence shown here is derived from an EMBL/GenBank/DDBJ whole genome shotgun (WGS) entry which is preliminary data.</text>
</comment>
<dbReference type="Proteomes" id="UP000554482">
    <property type="component" value="Unassembled WGS sequence"/>
</dbReference>
<keyword evidence="2" id="KW-1185">Reference proteome</keyword>
<dbReference type="AlphaFoldDB" id="A0A7J6W2J3"/>
<organism evidence="1 2">
    <name type="scientific">Thalictrum thalictroides</name>
    <name type="common">Rue-anemone</name>
    <name type="synonym">Anemone thalictroides</name>
    <dbReference type="NCBI Taxonomy" id="46969"/>
    <lineage>
        <taxon>Eukaryota</taxon>
        <taxon>Viridiplantae</taxon>
        <taxon>Streptophyta</taxon>
        <taxon>Embryophyta</taxon>
        <taxon>Tracheophyta</taxon>
        <taxon>Spermatophyta</taxon>
        <taxon>Magnoliopsida</taxon>
        <taxon>Ranunculales</taxon>
        <taxon>Ranunculaceae</taxon>
        <taxon>Thalictroideae</taxon>
        <taxon>Thalictrum</taxon>
    </lineage>
</organism>
<accession>A0A7J6W2J3</accession>
<dbReference type="OrthoDB" id="66620at2759"/>
<reference evidence="1 2" key="1">
    <citation type="submission" date="2020-06" db="EMBL/GenBank/DDBJ databases">
        <title>Transcriptomic and genomic resources for Thalictrum thalictroides and T. hernandezii: Facilitating candidate gene discovery in an emerging model plant lineage.</title>
        <authorList>
            <person name="Arias T."/>
            <person name="Riano-Pachon D.M."/>
            <person name="Di Stilio V.S."/>
        </authorList>
    </citation>
    <scope>NUCLEOTIDE SEQUENCE [LARGE SCALE GENOMIC DNA]</scope>
    <source>
        <strain evidence="2">cv. WT478/WT964</strain>
        <tissue evidence="1">Leaves</tissue>
    </source>
</reference>
<gene>
    <name evidence="1" type="ORF">FRX31_019405</name>
</gene>
<dbReference type="EMBL" id="JABWDY010023325">
    <property type="protein sequence ID" value="KAF5191008.1"/>
    <property type="molecule type" value="Genomic_DNA"/>
</dbReference>
<proteinExistence type="predicted"/>